<dbReference type="SUPFAM" id="SSF52540">
    <property type="entry name" value="P-loop containing nucleoside triphosphate hydrolases"/>
    <property type="match status" value="1"/>
</dbReference>
<keyword evidence="9" id="KW-0862">Zinc</keyword>
<feature type="region of interest" description="Disordered" evidence="12">
    <location>
        <begin position="284"/>
        <end position="316"/>
    </location>
</feature>
<evidence type="ECO:0000256" key="2">
    <source>
        <dbReference type="ARBA" id="ARBA00022490"/>
    </source>
</evidence>
<feature type="compositionally biased region" description="Low complexity" evidence="12">
    <location>
        <begin position="121"/>
        <end position="144"/>
    </location>
</feature>
<feature type="region of interest" description="Disordered" evidence="12">
    <location>
        <begin position="617"/>
        <end position="688"/>
    </location>
</feature>
<comment type="similarity">
    <text evidence="10 11">Belongs to the TRAFAC class myosin-kinesin ATPase superfamily. Kinesin family.</text>
</comment>
<sequence>MEIQRKKRRAIRSQVTRIVKEIDECLAASAEPTVDALKAMLQRLETTSLKLSEVDAAIERCLTDEDADEEFEQVLEYSDKIANSLGRLKHKIETQRLPRQAQASKDMILDYHRRQAEDSDGTSSAASANGDSASTGSSASSQGSPLRSLLHFYRRELESRERAAESRPDDNHGKPPPPFRKHHAASDKGPPRTPTVAALHGTSSDTQCLLCQSKAHDTPDCNAKIDLREKKAILTSKGRCFRCTKRGHLARRCRASIECKACKRRHATTMCDPEFLRKMHAHGEETKISHGARKRQGGRPVQADEHEGAGEEVPSKFQVTGTVSTDTFCKIQVLHYCRQIAADPTIVRAAASPSRCKAPRGYRSRRASSRAPSSTCSRAIAAANSSKYLVHASYMEIYNEDVRDLLAGDPRKKLDLKEHPDKGVYVPGLSLEPVHDVASCESVMERGWRNRSVGATLMNADSSRSHSIFTIHVEQMELTGKKSIRSGKLNLVDLAGSERQTKTGASGERLREATKINLSLSALGNVISALVDGRSKHIPYRDSKLTRLLQDSLGGNTRTLMLACISPADDNYDETLSTLRYASRAKNIQNRPCVNEDPKDALLREYRQELERLKQLLSRGSFMQSPPATDGLRGEDGRAAEQVPRRAGEQGQADDGRGEDAHSVPDADATGGAEVQGPRSTGRGKWLY</sequence>
<keyword evidence="2" id="KW-0963">Cytoplasm</keyword>
<feature type="region of interest" description="Disordered" evidence="12">
    <location>
        <begin position="114"/>
        <end position="146"/>
    </location>
</feature>
<comment type="caution">
    <text evidence="15">The sequence shown here is derived from an EMBL/GenBank/DDBJ whole genome shotgun (WGS) entry which is preliminary data.</text>
</comment>
<feature type="domain" description="CCHC-type" evidence="14">
    <location>
        <begin position="239"/>
        <end position="254"/>
    </location>
</feature>
<feature type="domain" description="Kinesin motor" evidence="13">
    <location>
        <begin position="378"/>
        <end position="588"/>
    </location>
</feature>
<evidence type="ECO:0000256" key="7">
    <source>
        <dbReference type="ARBA" id="ARBA00023175"/>
    </source>
</evidence>
<evidence type="ECO:0000256" key="3">
    <source>
        <dbReference type="ARBA" id="ARBA00022701"/>
    </source>
</evidence>
<name>A0A9J6FVE3_HAELO</name>
<evidence type="ECO:0000256" key="10">
    <source>
        <dbReference type="PROSITE-ProRule" id="PRU00283"/>
    </source>
</evidence>
<evidence type="ECO:0000256" key="8">
    <source>
        <dbReference type="ARBA" id="ARBA00023212"/>
    </source>
</evidence>
<dbReference type="OrthoDB" id="3176171at2759"/>
<evidence type="ECO:0000256" key="5">
    <source>
        <dbReference type="ARBA" id="ARBA00022840"/>
    </source>
</evidence>
<dbReference type="Proteomes" id="UP000821853">
    <property type="component" value="Chromosome 2"/>
</dbReference>
<keyword evidence="7 11" id="KW-0505">Motor protein</keyword>
<evidence type="ECO:0000256" key="6">
    <source>
        <dbReference type="ARBA" id="ARBA00023054"/>
    </source>
</evidence>
<dbReference type="Pfam" id="PF00225">
    <property type="entry name" value="Kinesin"/>
    <property type="match status" value="1"/>
</dbReference>
<comment type="caution">
    <text evidence="10">Lacks conserved residue(s) required for the propagation of feature annotation.</text>
</comment>
<dbReference type="SMART" id="SM00129">
    <property type="entry name" value="KISc"/>
    <property type="match status" value="1"/>
</dbReference>
<dbReference type="GO" id="GO:0007018">
    <property type="term" value="P:microtubule-based movement"/>
    <property type="evidence" value="ECO:0007669"/>
    <property type="project" value="InterPro"/>
</dbReference>
<evidence type="ECO:0000259" key="14">
    <source>
        <dbReference type="PROSITE" id="PS50158"/>
    </source>
</evidence>
<evidence type="ECO:0000256" key="4">
    <source>
        <dbReference type="ARBA" id="ARBA00022741"/>
    </source>
</evidence>
<dbReference type="InterPro" id="IPR001752">
    <property type="entry name" value="Kinesin_motor_dom"/>
</dbReference>
<dbReference type="GO" id="GO:0008270">
    <property type="term" value="F:zinc ion binding"/>
    <property type="evidence" value="ECO:0007669"/>
    <property type="project" value="UniProtKB-KW"/>
</dbReference>
<feature type="compositionally biased region" description="Basic and acidic residues" evidence="12">
    <location>
        <begin position="632"/>
        <end position="665"/>
    </location>
</feature>
<keyword evidence="8" id="KW-0206">Cytoskeleton</keyword>
<evidence type="ECO:0000256" key="11">
    <source>
        <dbReference type="RuleBase" id="RU000394"/>
    </source>
</evidence>
<proteinExistence type="inferred from homology"/>
<protein>
    <recommendedName>
        <fullName evidence="11">Kinesin-like protein</fullName>
    </recommendedName>
</protein>
<evidence type="ECO:0000313" key="15">
    <source>
        <dbReference type="EMBL" id="KAH9366304.1"/>
    </source>
</evidence>
<keyword evidence="5 11" id="KW-0067">ATP-binding</keyword>
<keyword evidence="6" id="KW-0175">Coiled coil</keyword>
<evidence type="ECO:0000313" key="16">
    <source>
        <dbReference type="Proteomes" id="UP000821853"/>
    </source>
</evidence>
<evidence type="ECO:0000259" key="13">
    <source>
        <dbReference type="PROSITE" id="PS50067"/>
    </source>
</evidence>
<dbReference type="InterPro" id="IPR027417">
    <property type="entry name" value="P-loop_NTPase"/>
</dbReference>
<keyword evidence="16" id="KW-1185">Reference proteome</keyword>
<dbReference type="SMART" id="SM00343">
    <property type="entry name" value="ZnF_C2HC"/>
    <property type="match status" value="1"/>
</dbReference>
<keyword evidence="9" id="KW-0479">Metal-binding</keyword>
<dbReference type="GO" id="GO:0005874">
    <property type="term" value="C:microtubule"/>
    <property type="evidence" value="ECO:0007669"/>
    <property type="project" value="UniProtKB-KW"/>
</dbReference>
<dbReference type="PANTHER" id="PTHR47969">
    <property type="entry name" value="CHROMOSOME-ASSOCIATED KINESIN KIF4A-RELATED"/>
    <property type="match status" value="1"/>
</dbReference>
<dbReference type="Gene3D" id="3.40.850.10">
    <property type="entry name" value="Kinesin motor domain"/>
    <property type="match status" value="1"/>
</dbReference>
<feature type="compositionally biased region" description="Basic and acidic residues" evidence="12">
    <location>
        <begin position="158"/>
        <end position="173"/>
    </location>
</feature>
<dbReference type="PROSITE" id="PS50158">
    <property type="entry name" value="ZF_CCHC"/>
    <property type="match status" value="1"/>
</dbReference>
<dbReference type="GO" id="GO:0005524">
    <property type="term" value="F:ATP binding"/>
    <property type="evidence" value="ECO:0007669"/>
    <property type="project" value="UniProtKB-KW"/>
</dbReference>
<accession>A0A9J6FVE3</accession>
<dbReference type="PANTHER" id="PTHR47969:SF21">
    <property type="entry name" value="KINESIN-LIKE PROTEIN"/>
    <property type="match status" value="1"/>
</dbReference>
<dbReference type="GO" id="GO:0003777">
    <property type="term" value="F:microtubule motor activity"/>
    <property type="evidence" value="ECO:0007669"/>
    <property type="project" value="InterPro"/>
</dbReference>
<dbReference type="VEuPathDB" id="VectorBase:HLOH_058879"/>
<evidence type="ECO:0000256" key="12">
    <source>
        <dbReference type="SAM" id="MobiDB-lite"/>
    </source>
</evidence>
<dbReference type="GO" id="GO:0008017">
    <property type="term" value="F:microtubule binding"/>
    <property type="evidence" value="ECO:0007669"/>
    <property type="project" value="InterPro"/>
</dbReference>
<keyword evidence="3 11" id="KW-0493">Microtubule</keyword>
<dbReference type="InterPro" id="IPR036961">
    <property type="entry name" value="Kinesin_motor_dom_sf"/>
</dbReference>
<dbReference type="PROSITE" id="PS00411">
    <property type="entry name" value="KINESIN_MOTOR_1"/>
    <property type="match status" value="1"/>
</dbReference>
<evidence type="ECO:0000256" key="9">
    <source>
        <dbReference type="PROSITE-ProRule" id="PRU00047"/>
    </source>
</evidence>
<feature type="region of interest" description="Disordered" evidence="12">
    <location>
        <begin position="158"/>
        <end position="196"/>
    </location>
</feature>
<reference evidence="15 16" key="1">
    <citation type="journal article" date="2020" name="Cell">
        <title>Large-Scale Comparative Analyses of Tick Genomes Elucidate Their Genetic Diversity and Vector Capacities.</title>
        <authorList>
            <consortium name="Tick Genome and Microbiome Consortium (TIGMIC)"/>
            <person name="Jia N."/>
            <person name="Wang J."/>
            <person name="Shi W."/>
            <person name="Du L."/>
            <person name="Sun Y."/>
            <person name="Zhan W."/>
            <person name="Jiang J.F."/>
            <person name="Wang Q."/>
            <person name="Zhang B."/>
            <person name="Ji P."/>
            <person name="Bell-Sakyi L."/>
            <person name="Cui X.M."/>
            <person name="Yuan T.T."/>
            <person name="Jiang B.G."/>
            <person name="Yang W.F."/>
            <person name="Lam T.T."/>
            <person name="Chang Q.C."/>
            <person name="Ding S.J."/>
            <person name="Wang X.J."/>
            <person name="Zhu J.G."/>
            <person name="Ruan X.D."/>
            <person name="Zhao L."/>
            <person name="Wei J.T."/>
            <person name="Ye R.Z."/>
            <person name="Que T.C."/>
            <person name="Du C.H."/>
            <person name="Zhou Y.H."/>
            <person name="Cheng J.X."/>
            <person name="Dai P.F."/>
            <person name="Guo W.B."/>
            <person name="Han X.H."/>
            <person name="Huang E.J."/>
            <person name="Li L.F."/>
            <person name="Wei W."/>
            <person name="Gao Y.C."/>
            <person name="Liu J.Z."/>
            <person name="Shao H.Z."/>
            <person name="Wang X."/>
            <person name="Wang C.C."/>
            <person name="Yang T.C."/>
            <person name="Huo Q.B."/>
            <person name="Li W."/>
            <person name="Chen H.Y."/>
            <person name="Chen S.E."/>
            <person name="Zhou L.G."/>
            <person name="Ni X.B."/>
            <person name="Tian J.H."/>
            <person name="Sheng Y."/>
            <person name="Liu T."/>
            <person name="Pan Y.S."/>
            <person name="Xia L.Y."/>
            <person name="Li J."/>
            <person name="Zhao F."/>
            <person name="Cao W.C."/>
        </authorList>
    </citation>
    <scope>NUCLEOTIDE SEQUENCE [LARGE SCALE GENOMIC DNA]</scope>
    <source>
        <strain evidence="15">HaeL-2018</strain>
    </source>
</reference>
<dbReference type="EMBL" id="JABSTR010000004">
    <property type="protein sequence ID" value="KAH9366304.1"/>
    <property type="molecule type" value="Genomic_DNA"/>
</dbReference>
<dbReference type="AlphaFoldDB" id="A0A9J6FVE3"/>
<dbReference type="PROSITE" id="PS50067">
    <property type="entry name" value="KINESIN_MOTOR_2"/>
    <property type="match status" value="1"/>
</dbReference>
<dbReference type="PRINTS" id="PR00380">
    <property type="entry name" value="KINESINHEAVY"/>
</dbReference>
<dbReference type="GO" id="GO:0003676">
    <property type="term" value="F:nucleic acid binding"/>
    <property type="evidence" value="ECO:0007669"/>
    <property type="project" value="InterPro"/>
</dbReference>
<keyword evidence="9" id="KW-0863">Zinc-finger</keyword>
<gene>
    <name evidence="15" type="ORF">HPB48_001995</name>
</gene>
<dbReference type="InterPro" id="IPR027640">
    <property type="entry name" value="Kinesin-like_fam"/>
</dbReference>
<dbReference type="InterPro" id="IPR001878">
    <property type="entry name" value="Znf_CCHC"/>
</dbReference>
<evidence type="ECO:0000256" key="1">
    <source>
        <dbReference type="ARBA" id="ARBA00004245"/>
    </source>
</evidence>
<keyword evidence="4 11" id="KW-0547">Nucleotide-binding</keyword>
<dbReference type="InterPro" id="IPR019821">
    <property type="entry name" value="Kinesin_motor_CS"/>
</dbReference>
<comment type="subcellular location">
    <subcellularLocation>
        <location evidence="1">Cytoplasm</location>
        <location evidence="1">Cytoskeleton</location>
    </subcellularLocation>
</comment>
<organism evidence="15 16">
    <name type="scientific">Haemaphysalis longicornis</name>
    <name type="common">Bush tick</name>
    <dbReference type="NCBI Taxonomy" id="44386"/>
    <lineage>
        <taxon>Eukaryota</taxon>
        <taxon>Metazoa</taxon>
        <taxon>Ecdysozoa</taxon>
        <taxon>Arthropoda</taxon>
        <taxon>Chelicerata</taxon>
        <taxon>Arachnida</taxon>
        <taxon>Acari</taxon>
        <taxon>Parasitiformes</taxon>
        <taxon>Ixodida</taxon>
        <taxon>Ixodoidea</taxon>
        <taxon>Ixodidae</taxon>
        <taxon>Haemaphysalinae</taxon>
        <taxon>Haemaphysalis</taxon>
    </lineage>
</organism>